<feature type="transmembrane region" description="Helical" evidence="11">
    <location>
        <begin position="50"/>
        <end position="67"/>
    </location>
</feature>
<dbReference type="InterPro" id="IPR006370">
    <property type="entry name" value="HB_polyprenyltransferase-like"/>
</dbReference>
<feature type="transmembrane region" description="Helical" evidence="11">
    <location>
        <begin position="238"/>
        <end position="261"/>
    </location>
</feature>
<dbReference type="EMBL" id="NFZT01000001">
    <property type="protein sequence ID" value="OWV33230.1"/>
    <property type="molecule type" value="Genomic_DNA"/>
</dbReference>
<evidence type="ECO:0000256" key="2">
    <source>
        <dbReference type="ARBA" id="ARBA00004141"/>
    </source>
</evidence>
<dbReference type="InterPro" id="IPR000537">
    <property type="entry name" value="UbiA_prenyltransferase"/>
</dbReference>
<dbReference type="PROSITE" id="PS00943">
    <property type="entry name" value="UBIA"/>
    <property type="match status" value="1"/>
</dbReference>
<evidence type="ECO:0000256" key="11">
    <source>
        <dbReference type="HAMAP-Rule" id="MF_01635"/>
    </source>
</evidence>
<dbReference type="Proteomes" id="UP000198462">
    <property type="component" value="Unassembled WGS sequence"/>
</dbReference>
<keyword evidence="10 11" id="KW-0472">Membrane</keyword>
<comment type="cofactor">
    <cofactor evidence="1 11">
        <name>Mg(2+)</name>
        <dbReference type="ChEBI" id="CHEBI:18420"/>
    </cofactor>
</comment>
<dbReference type="GO" id="GO:0006744">
    <property type="term" value="P:ubiquinone biosynthetic process"/>
    <property type="evidence" value="ECO:0007669"/>
    <property type="project" value="UniProtKB-UniRule"/>
</dbReference>
<dbReference type="PANTHER" id="PTHR11048">
    <property type="entry name" value="PRENYLTRANSFERASES"/>
    <property type="match status" value="1"/>
</dbReference>
<gene>
    <name evidence="11" type="primary">ubiA</name>
    <name evidence="13" type="ORF">B5C34_07000</name>
</gene>
<dbReference type="FunFam" id="1.20.120.1780:FF:000001">
    <property type="entry name" value="4-hydroxybenzoate octaprenyltransferase"/>
    <property type="match status" value="1"/>
</dbReference>
<comment type="pathway">
    <text evidence="11">Cofactor biosynthesis; ubiquinone biosynthesis.</text>
</comment>
<evidence type="ECO:0000256" key="9">
    <source>
        <dbReference type="ARBA" id="ARBA00022989"/>
    </source>
</evidence>
<comment type="catalytic activity">
    <reaction evidence="11">
        <text>all-trans-octaprenyl diphosphate + 4-hydroxybenzoate = 4-hydroxy-3-(all-trans-octaprenyl)benzoate + diphosphate</text>
        <dbReference type="Rhea" id="RHEA:27782"/>
        <dbReference type="ChEBI" id="CHEBI:1617"/>
        <dbReference type="ChEBI" id="CHEBI:17879"/>
        <dbReference type="ChEBI" id="CHEBI:33019"/>
        <dbReference type="ChEBI" id="CHEBI:57711"/>
        <dbReference type="EC" id="2.5.1.39"/>
    </reaction>
</comment>
<keyword evidence="7 11" id="KW-0831">Ubiquinone biosynthesis</keyword>
<keyword evidence="6 11" id="KW-0808">Transferase</keyword>
<dbReference type="PANTHER" id="PTHR11048:SF28">
    <property type="entry name" value="4-HYDROXYBENZOATE POLYPRENYLTRANSFERASE, MITOCHONDRIAL"/>
    <property type="match status" value="1"/>
</dbReference>
<keyword evidence="11" id="KW-0460">Magnesium</keyword>
<keyword evidence="9 11" id="KW-1133">Transmembrane helix</keyword>
<feature type="transmembrane region" description="Helical" evidence="11">
    <location>
        <begin position="146"/>
        <end position="163"/>
    </location>
</feature>
<evidence type="ECO:0000256" key="1">
    <source>
        <dbReference type="ARBA" id="ARBA00001946"/>
    </source>
</evidence>
<dbReference type="AlphaFoldDB" id="A0A219B4A9"/>
<dbReference type="GO" id="GO:0005886">
    <property type="term" value="C:plasma membrane"/>
    <property type="evidence" value="ECO:0007669"/>
    <property type="project" value="UniProtKB-SubCell"/>
</dbReference>
<dbReference type="EC" id="2.5.1.39" evidence="11 12"/>
<evidence type="ECO:0000256" key="12">
    <source>
        <dbReference type="NCBIfam" id="TIGR01474"/>
    </source>
</evidence>
<evidence type="ECO:0000313" key="13">
    <source>
        <dbReference type="EMBL" id="OWV33230.1"/>
    </source>
</evidence>
<feature type="transmembrane region" description="Helical" evidence="11">
    <location>
        <begin position="300"/>
        <end position="319"/>
    </location>
</feature>
<dbReference type="Pfam" id="PF01040">
    <property type="entry name" value="UbiA"/>
    <property type="match status" value="1"/>
</dbReference>
<feature type="transmembrane region" description="Helical" evidence="11">
    <location>
        <begin position="196"/>
        <end position="217"/>
    </location>
</feature>
<dbReference type="Gene3D" id="1.10.357.140">
    <property type="entry name" value="UbiA prenyltransferase"/>
    <property type="match status" value="1"/>
</dbReference>
<evidence type="ECO:0000256" key="8">
    <source>
        <dbReference type="ARBA" id="ARBA00022692"/>
    </source>
</evidence>
<dbReference type="InterPro" id="IPR039653">
    <property type="entry name" value="Prenyltransferase"/>
</dbReference>
<keyword evidence="5 11" id="KW-0997">Cell inner membrane</keyword>
<dbReference type="RefSeq" id="WP_088712016.1">
    <property type="nucleotide sequence ID" value="NZ_NFZT01000001.1"/>
</dbReference>
<evidence type="ECO:0000313" key="14">
    <source>
        <dbReference type="Proteomes" id="UP000198462"/>
    </source>
</evidence>
<dbReference type="GO" id="GO:0008412">
    <property type="term" value="F:4-hydroxybenzoate polyprenyltransferase activity"/>
    <property type="evidence" value="ECO:0007669"/>
    <property type="project" value="UniProtKB-UniRule"/>
</dbReference>
<dbReference type="UniPathway" id="UPA00232"/>
<keyword evidence="14" id="KW-1185">Reference proteome</keyword>
<keyword evidence="8 11" id="KW-0812">Transmembrane</keyword>
<evidence type="ECO:0000256" key="6">
    <source>
        <dbReference type="ARBA" id="ARBA00022679"/>
    </source>
</evidence>
<evidence type="ECO:0000256" key="4">
    <source>
        <dbReference type="ARBA" id="ARBA00022475"/>
    </source>
</evidence>
<evidence type="ECO:0000256" key="3">
    <source>
        <dbReference type="ARBA" id="ARBA00005985"/>
    </source>
</evidence>
<organism evidence="13 14">
    <name type="scientific">Pacificimonas flava</name>
    <dbReference type="NCBI Taxonomy" id="1234595"/>
    <lineage>
        <taxon>Bacteria</taxon>
        <taxon>Pseudomonadati</taxon>
        <taxon>Pseudomonadota</taxon>
        <taxon>Alphaproteobacteria</taxon>
        <taxon>Sphingomonadales</taxon>
        <taxon>Sphingosinicellaceae</taxon>
        <taxon>Pacificimonas</taxon>
    </lineage>
</organism>
<protein>
    <recommendedName>
        <fullName evidence="11 12">4-hydroxybenzoate octaprenyltransferase</fullName>
        <ecNumber evidence="11 12">2.5.1.39</ecNumber>
    </recommendedName>
    <alternativeName>
        <fullName evidence="11">4-HB polyprenyltransferase</fullName>
    </alternativeName>
</protein>
<proteinExistence type="inferred from homology"/>
<dbReference type="FunFam" id="1.10.357.140:FF:000008">
    <property type="entry name" value="4-hydroxybenzoate octaprenyltransferase"/>
    <property type="match status" value="1"/>
</dbReference>
<keyword evidence="4 11" id="KW-1003">Cell membrane</keyword>
<dbReference type="CDD" id="cd13959">
    <property type="entry name" value="PT_UbiA_COQ2"/>
    <property type="match status" value="1"/>
</dbReference>
<comment type="caution">
    <text evidence="13">The sequence shown here is derived from an EMBL/GenBank/DDBJ whole genome shotgun (WGS) entry which is preliminary data.</text>
</comment>
<dbReference type="Gene3D" id="1.20.120.1780">
    <property type="entry name" value="UbiA prenyltransferase"/>
    <property type="match status" value="1"/>
</dbReference>
<name>A0A219B4A9_9SPHN</name>
<reference evidence="14" key="1">
    <citation type="submission" date="2017-05" db="EMBL/GenBank/DDBJ databases">
        <authorList>
            <person name="Lin X."/>
        </authorList>
    </citation>
    <scope>NUCLEOTIDE SEQUENCE [LARGE SCALE GENOMIC DNA]</scope>
    <source>
        <strain evidence="14">JLT2012</strain>
    </source>
</reference>
<evidence type="ECO:0000256" key="7">
    <source>
        <dbReference type="ARBA" id="ARBA00022688"/>
    </source>
</evidence>
<comment type="function">
    <text evidence="11">Catalyzes the prenylation of para-hydroxybenzoate (PHB) with an all-trans polyprenyl group. Mediates the second step in the final reaction sequence of ubiquinone-8 (UQ-8) biosynthesis, which is the condensation of the polyisoprenoid side chain with PHB, generating the first membrane-bound Q intermediate 3-octaprenyl-4-hydroxybenzoate.</text>
</comment>
<dbReference type="HAMAP" id="MF_01635">
    <property type="entry name" value="UbiA"/>
    <property type="match status" value="1"/>
</dbReference>
<comment type="similarity">
    <text evidence="3 11">Belongs to the UbiA prenyltransferase family.</text>
</comment>
<feature type="transmembrane region" description="Helical" evidence="11">
    <location>
        <begin position="119"/>
        <end position="140"/>
    </location>
</feature>
<evidence type="ECO:0000256" key="10">
    <source>
        <dbReference type="ARBA" id="ARBA00023136"/>
    </source>
</evidence>
<evidence type="ECO:0000256" key="5">
    <source>
        <dbReference type="ARBA" id="ARBA00022519"/>
    </source>
</evidence>
<feature type="transmembrane region" description="Helical" evidence="11">
    <location>
        <begin position="172"/>
        <end position="190"/>
    </location>
</feature>
<dbReference type="NCBIfam" id="TIGR01474">
    <property type="entry name" value="ubiA_proteo"/>
    <property type="match status" value="1"/>
</dbReference>
<dbReference type="InterPro" id="IPR044878">
    <property type="entry name" value="UbiA_sf"/>
</dbReference>
<dbReference type="OrthoDB" id="9782418at2"/>
<accession>A0A219B4A9</accession>
<comment type="subcellular location">
    <subcellularLocation>
        <location evidence="11">Cell inner membrane</location>
        <topology evidence="11">Multi-pass membrane protein</topology>
    </subcellularLocation>
    <subcellularLocation>
        <location evidence="2">Membrane</location>
        <topology evidence="2">Multi-pass membrane protein</topology>
    </subcellularLocation>
</comment>
<dbReference type="InterPro" id="IPR030470">
    <property type="entry name" value="UbiA_prenylTrfase_CS"/>
</dbReference>
<feature type="transmembrane region" description="Helical" evidence="11">
    <location>
        <begin position="73"/>
        <end position="98"/>
    </location>
</feature>
<sequence length="320" mass="34346">MTAADRSEEISDPGVRAADRTPDAVARSWVDMLPAGAQPYARLARADRPIGTWLLYWPCAWGLFLIPGNGERAAWFALAFLVGAFVMRSAGCAWNDIVDRELDARVARTRDRPVASGRISVGAAFTFTIFLCLIGLAVLVFLPLPAQLVALASVVLVAAYPFMKRITWWPQAWLGLTFNWGALVGAAAIAEGLPVQAVVLYAAGFFWTLGYDTIYAVQDLEDDALAGIRSSARRLGTHVRTGVVLFYLASAALAALAAGWIQADRAWAALPFALHLGWQAWRLRAIGDADGDAGRTALSIFRSNAAAGLLFAAGLLVTLL</sequence>